<evidence type="ECO:0000256" key="2">
    <source>
        <dbReference type="SAM" id="Phobius"/>
    </source>
</evidence>
<evidence type="ECO:0000256" key="1">
    <source>
        <dbReference type="ARBA" id="ARBA00005298"/>
    </source>
</evidence>
<dbReference type="Gene3D" id="2.60.40.640">
    <property type="match status" value="1"/>
</dbReference>
<dbReference type="InterPro" id="IPR014756">
    <property type="entry name" value="Ig_E-set"/>
</dbReference>
<feature type="non-terminal residue" evidence="4">
    <location>
        <position position="1"/>
    </location>
</feature>
<feature type="transmembrane region" description="Helical" evidence="2">
    <location>
        <begin position="146"/>
        <end position="165"/>
    </location>
</feature>
<evidence type="ECO:0000259" key="3">
    <source>
        <dbReference type="Pfam" id="PF00339"/>
    </source>
</evidence>
<name>A0AAN5CTT0_9BILA</name>
<dbReference type="InterPro" id="IPR011021">
    <property type="entry name" value="Arrestin-like_N"/>
</dbReference>
<proteinExistence type="inferred from homology"/>
<protein>
    <recommendedName>
        <fullName evidence="3">Arrestin-like N-terminal domain-containing protein</fullName>
    </recommendedName>
</protein>
<feature type="domain" description="Arrestin-like N-terminal" evidence="3">
    <location>
        <begin position="4"/>
        <end position="141"/>
    </location>
</feature>
<gene>
    <name evidence="4" type="ORF">PMAYCL1PPCAC_20913</name>
</gene>
<keyword evidence="2" id="KW-0812">Transmembrane</keyword>
<keyword evidence="2" id="KW-0472">Membrane</keyword>
<accession>A0AAN5CTT0</accession>
<dbReference type="AlphaFoldDB" id="A0AAN5CTT0"/>
<dbReference type="Pfam" id="PF00339">
    <property type="entry name" value="Arrestin_N"/>
    <property type="match status" value="1"/>
</dbReference>
<reference evidence="5" key="1">
    <citation type="submission" date="2022-10" db="EMBL/GenBank/DDBJ databases">
        <title>Genome assembly of Pristionchus species.</title>
        <authorList>
            <person name="Yoshida K."/>
            <person name="Sommer R.J."/>
        </authorList>
    </citation>
    <scope>NUCLEOTIDE SEQUENCE [LARGE SCALE GENOMIC DNA]</scope>
    <source>
        <strain evidence="5">RS5460</strain>
    </source>
</reference>
<keyword evidence="2" id="KW-1133">Transmembrane helix</keyword>
<dbReference type="InterPro" id="IPR014752">
    <property type="entry name" value="Arrestin-like_C"/>
</dbReference>
<comment type="similarity">
    <text evidence="1">Belongs to the arrestin family.</text>
</comment>
<dbReference type="SUPFAM" id="SSF81296">
    <property type="entry name" value="E set domains"/>
    <property type="match status" value="1"/>
</dbReference>
<evidence type="ECO:0000313" key="5">
    <source>
        <dbReference type="Proteomes" id="UP001328107"/>
    </source>
</evidence>
<dbReference type="EMBL" id="BTRK01000004">
    <property type="protein sequence ID" value="GMR50718.1"/>
    <property type="molecule type" value="Genomic_DNA"/>
</dbReference>
<keyword evidence="5" id="KW-1185">Reference proteome</keyword>
<dbReference type="Proteomes" id="UP001328107">
    <property type="component" value="Unassembled WGS sequence"/>
</dbReference>
<comment type="caution">
    <text evidence="4">The sequence shown here is derived from an EMBL/GenBank/DDBJ whole genome shotgun (WGS) entry which is preliminary data.</text>
</comment>
<sequence>EYDKEQYSPGETVCAKVSVVVAKAHAKLSSIKISAVGYAKIKFYCPNKRNPKYSDKYTSSHEYLSLSHFLIFAPETNQPILLPVGTHTYFYKFALPLTCDSSFSAGKYYFGANKQCEIKYFCTVEVTKPSLLEGNKTRQKVVFSRFFITTDLFFFIFCISHISSIQSKR</sequence>
<organism evidence="4 5">
    <name type="scientific">Pristionchus mayeri</name>
    <dbReference type="NCBI Taxonomy" id="1317129"/>
    <lineage>
        <taxon>Eukaryota</taxon>
        <taxon>Metazoa</taxon>
        <taxon>Ecdysozoa</taxon>
        <taxon>Nematoda</taxon>
        <taxon>Chromadorea</taxon>
        <taxon>Rhabditida</taxon>
        <taxon>Rhabditina</taxon>
        <taxon>Diplogasteromorpha</taxon>
        <taxon>Diplogasteroidea</taxon>
        <taxon>Neodiplogasteridae</taxon>
        <taxon>Pristionchus</taxon>
    </lineage>
</organism>
<evidence type="ECO:0000313" key="4">
    <source>
        <dbReference type="EMBL" id="GMR50718.1"/>
    </source>
</evidence>